<evidence type="ECO:0000256" key="1">
    <source>
        <dbReference type="SAM" id="SignalP"/>
    </source>
</evidence>
<evidence type="ECO:0000313" key="2">
    <source>
        <dbReference type="EMBL" id="KAL0086508.1"/>
    </source>
</evidence>
<keyword evidence="3" id="KW-1185">Reference proteome</keyword>
<comment type="caution">
    <text evidence="2">The sequence shown here is derived from an EMBL/GenBank/DDBJ whole genome shotgun (WGS) entry which is preliminary data.</text>
</comment>
<proteinExistence type="predicted"/>
<evidence type="ECO:0000313" key="3">
    <source>
        <dbReference type="Proteomes" id="UP001448207"/>
    </source>
</evidence>
<dbReference type="EMBL" id="JBCLYO010000008">
    <property type="protein sequence ID" value="KAL0086508.1"/>
    <property type="molecule type" value="Genomic_DNA"/>
</dbReference>
<protein>
    <recommendedName>
        <fullName evidence="4">Secreted protein</fullName>
    </recommendedName>
</protein>
<evidence type="ECO:0008006" key="4">
    <source>
        <dbReference type="Google" id="ProtNLM"/>
    </source>
</evidence>
<reference evidence="2 3" key="1">
    <citation type="submission" date="2024-04" db="EMBL/GenBank/DDBJ databases">
        <title>Symmetric and asymmetric DNA N6-adenine methylation regulates different biological responses in Mucorales.</title>
        <authorList>
            <consortium name="Lawrence Berkeley National Laboratory"/>
            <person name="Lax C."/>
            <person name="Mondo S.J."/>
            <person name="Osorio-Concepcion M."/>
            <person name="Muszewska A."/>
            <person name="Corrochano-Luque M."/>
            <person name="Gutierrez G."/>
            <person name="Riley R."/>
            <person name="Lipzen A."/>
            <person name="Guo J."/>
            <person name="Hundley H."/>
            <person name="Amirebrahimi M."/>
            <person name="Ng V."/>
            <person name="Lorenzo-Gutierrez D."/>
            <person name="Binder U."/>
            <person name="Yang J."/>
            <person name="Song Y."/>
            <person name="Canovas D."/>
            <person name="Navarro E."/>
            <person name="Freitag M."/>
            <person name="Gabaldon T."/>
            <person name="Grigoriev I.V."/>
            <person name="Corrochano L.M."/>
            <person name="Nicolas F.E."/>
            <person name="Garre V."/>
        </authorList>
    </citation>
    <scope>NUCLEOTIDE SEQUENCE [LARGE SCALE GENOMIC DNA]</scope>
    <source>
        <strain evidence="2 3">L51</strain>
    </source>
</reference>
<gene>
    <name evidence="2" type="ORF">J3Q64DRAFT_1497475</name>
</gene>
<sequence>MFSSTAIVANTLTTLLGLRAVANGMTCLSASEANLKKNQNNVCSSYRDSVFCKLLTVPFSFLRSLRFLRLSFSLVFFSTRPSNIYRHVRILDLFISFYLFFKKKFYLVYMAFSSLLCLDIRNHHLQ</sequence>
<name>A0ABR3B044_PHYBL</name>
<keyword evidence="1" id="KW-0732">Signal</keyword>
<feature type="chain" id="PRO_5047365328" description="Secreted protein" evidence="1">
    <location>
        <begin position="25"/>
        <end position="126"/>
    </location>
</feature>
<feature type="signal peptide" evidence="1">
    <location>
        <begin position="1"/>
        <end position="24"/>
    </location>
</feature>
<accession>A0ABR3B044</accession>
<dbReference type="Proteomes" id="UP001448207">
    <property type="component" value="Unassembled WGS sequence"/>
</dbReference>
<organism evidence="2 3">
    <name type="scientific">Phycomyces blakesleeanus</name>
    <dbReference type="NCBI Taxonomy" id="4837"/>
    <lineage>
        <taxon>Eukaryota</taxon>
        <taxon>Fungi</taxon>
        <taxon>Fungi incertae sedis</taxon>
        <taxon>Mucoromycota</taxon>
        <taxon>Mucoromycotina</taxon>
        <taxon>Mucoromycetes</taxon>
        <taxon>Mucorales</taxon>
        <taxon>Phycomycetaceae</taxon>
        <taxon>Phycomyces</taxon>
    </lineage>
</organism>